<evidence type="ECO:0000256" key="7">
    <source>
        <dbReference type="ARBA" id="ARBA00022853"/>
    </source>
</evidence>
<comment type="similarity">
    <text evidence="11">Belongs to the AEBP2/jing C2H2-type zinc-finger family.</text>
</comment>
<keyword evidence="4" id="KW-0677">Repeat</keyword>
<dbReference type="PANTHER" id="PTHR46541">
    <property type="entry name" value="ZINC FINGER PROTEIN AEBP2"/>
    <property type="match status" value="1"/>
</dbReference>
<dbReference type="InterPro" id="IPR052130">
    <property type="entry name" value="AEBP2/jing_C2H2-ZnF"/>
</dbReference>
<dbReference type="InterPro" id="IPR036236">
    <property type="entry name" value="Znf_C2H2_sf"/>
</dbReference>
<evidence type="ECO:0000256" key="8">
    <source>
        <dbReference type="ARBA" id="ARBA00023015"/>
    </source>
</evidence>
<evidence type="ECO:0000256" key="4">
    <source>
        <dbReference type="ARBA" id="ARBA00022737"/>
    </source>
</evidence>
<reference evidence="15" key="1">
    <citation type="submission" date="2014-05" db="EMBL/GenBank/DDBJ databases">
        <authorList>
            <person name="Chronopoulou M."/>
        </authorList>
    </citation>
    <scope>NUCLEOTIDE SEQUENCE</scope>
    <source>
        <tissue evidence="15">Whole organism</tissue>
    </source>
</reference>
<accession>A0A0K2TM44</accession>
<dbReference type="InterPro" id="IPR013087">
    <property type="entry name" value="Znf_C2H2_type"/>
</dbReference>
<dbReference type="Pfam" id="PF26014">
    <property type="entry name" value="SH3_AEBP2_C"/>
    <property type="match status" value="1"/>
</dbReference>
<dbReference type="PANTHER" id="PTHR46541:SF1">
    <property type="entry name" value="ZINC FINGER PROTEIN AEBP2"/>
    <property type="match status" value="1"/>
</dbReference>
<keyword evidence="10" id="KW-0539">Nucleus</keyword>
<feature type="compositionally biased region" description="Basic and acidic residues" evidence="13">
    <location>
        <begin position="236"/>
        <end position="251"/>
    </location>
</feature>
<dbReference type="EMBL" id="HACA01009341">
    <property type="protein sequence ID" value="CDW26702.1"/>
    <property type="molecule type" value="Transcribed_RNA"/>
</dbReference>
<feature type="domain" description="C2H2-type" evidence="14">
    <location>
        <begin position="348"/>
        <end position="377"/>
    </location>
</feature>
<evidence type="ECO:0000313" key="15">
    <source>
        <dbReference type="EMBL" id="CDW26702.1"/>
    </source>
</evidence>
<dbReference type="AlphaFoldDB" id="A0A0K2TM44"/>
<dbReference type="SMART" id="SM00355">
    <property type="entry name" value="ZnF_C2H2"/>
    <property type="match status" value="3"/>
</dbReference>
<name>A0A0K2TM44_LEPSM</name>
<evidence type="ECO:0000256" key="11">
    <source>
        <dbReference type="ARBA" id="ARBA00037930"/>
    </source>
</evidence>
<keyword evidence="9" id="KW-0804">Transcription</keyword>
<keyword evidence="3" id="KW-0479">Metal-binding</keyword>
<keyword evidence="5 12" id="KW-0863">Zinc-finger</keyword>
<feature type="region of interest" description="Disordered" evidence="13">
    <location>
        <begin position="223"/>
        <end position="253"/>
    </location>
</feature>
<dbReference type="Gene3D" id="3.30.160.60">
    <property type="entry name" value="Classic Zinc Finger"/>
    <property type="match status" value="2"/>
</dbReference>
<evidence type="ECO:0000256" key="13">
    <source>
        <dbReference type="SAM" id="MobiDB-lite"/>
    </source>
</evidence>
<dbReference type="SUPFAM" id="SSF57667">
    <property type="entry name" value="beta-beta-alpha zinc fingers"/>
    <property type="match status" value="1"/>
</dbReference>
<keyword evidence="6" id="KW-0862">Zinc</keyword>
<proteinExistence type="inferred from homology"/>
<evidence type="ECO:0000256" key="1">
    <source>
        <dbReference type="ARBA" id="ARBA00004123"/>
    </source>
</evidence>
<organism evidence="15">
    <name type="scientific">Lepeophtheirus salmonis</name>
    <name type="common">Salmon louse</name>
    <name type="synonym">Caligus salmonis</name>
    <dbReference type="NCBI Taxonomy" id="72036"/>
    <lineage>
        <taxon>Eukaryota</taxon>
        <taxon>Metazoa</taxon>
        <taxon>Ecdysozoa</taxon>
        <taxon>Arthropoda</taxon>
        <taxon>Crustacea</taxon>
        <taxon>Multicrustacea</taxon>
        <taxon>Hexanauplia</taxon>
        <taxon>Copepoda</taxon>
        <taxon>Siphonostomatoida</taxon>
        <taxon>Caligidae</taxon>
        <taxon>Lepeophtheirus</taxon>
    </lineage>
</organism>
<protein>
    <recommendedName>
        <fullName evidence="14">C2H2-type domain-containing protein</fullName>
    </recommendedName>
</protein>
<sequence length="558" mass="62256">MFCLRSSDAISTTDSSRHGDGIDLPSPASSTVESETSDYPRSTPSPRDHDSGIGSLEEFSDSKDTDQGLGDELIDELSSSGKEACINNNNNNESADVLRKVRVALEKLPEGRGPLSSSNCLKSSSLKKRLPHNISISCSNNKCNSEKSEPAKKLKLEITEMGNQGKITEYLSEMKHFTALRKEKLDRVLNLKTEIESSSSLLQTVVKKEELSIHTTAEDYFQSTTPELLSESSVDSSERNLKTTPPDEEKPPPIVVESHQFEVPKAVIRFPSKSVNMIQCRWESCGQELESCGKLIDHLKTRHASLQMKEEVQKYKCLWEGCKVFGKTSCSKSWLEKHIISHGGNKPFQCIVDGCKQRFSTQSLLERHVNSHFKSTSLPNPHGNVVRKICETSSSSSSSVYHSASGSSSGSSTPKVVSKVMKKAGRKLKYRKTIFSARLFDLFDIGIMAQLQEKLAAIETNSCCKVDQDRITLSGSVIAKKRDESGKVMFLMRWTPINLLDDEWVDKASVSSYKTIRICSLPESSKYTLSESLFHQNNTPSLRFKRKFNPLRMKETLS</sequence>
<evidence type="ECO:0000256" key="6">
    <source>
        <dbReference type="ARBA" id="ARBA00022833"/>
    </source>
</evidence>
<evidence type="ECO:0000256" key="5">
    <source>
        <dbReference type="ARBA" id="ARBA00022771"/>
    </source>
</evidence>
<dbReference type="GO" id="GO:0006357">
    <property type="term" value="P:regulation of transcription by RNA polymerase II"/>
    <property type="evidence" value="ECO:0007669"/>
    <property type="project" value="TreeGrafter"/>
</dbReference>
<evidence type="ECO:0000256" key="3">
    <source>
        <dbReference type="ARBA" id="ARBA00022723"/>
    </source>
</evidence>
<dbReference type="OrthoDB" id="6350184at2759"/>
<dbReference type="PROSITE" id="PS00028">
    <property type="entry name" value="ZINC_FINGER_C2H2_1"/>
    <property type="match status" value="2"/>
</dbReference>
<evidence type="ECO:0000256" key="9">
    <source>
        <dbReference type="ARBA" id="ARBA00023163"/>
    </source>
</evidence>
<feature type="region of interest" description="Disordered" evidence="13">
    <location>
        <begin position="1"/>
        <end position="70"/>
    </location>
</feature>
<comment type="subcellular location">
    <subcellularLocation>
        <location evidence="1">Nucleus</location>
    </subcellularLocation>
</comment>
<evidence type="ECO:0000256" key="12">
    <source>
        <dbReference type="PROSITE-ProRule" id="PRU00042"/>
    </source>
</evidence>
<dbReference type="GO" id="GO:0008270">
    <property type="term" value="F:zinc ion binding"/>
    <property type="evidence" value="ECO:0007669"/>
    <property type="project" value="UniProtKB-KW"/>
</dbReference>
<dbReference type="GO" id="GO:0006325">
    <property type="term" value="P:chromatin organization"/>
    <property type="evidence" value="ECO:0007669"/>
    <property type="project" value="UniProtKB-KW"/>
</dbReference>
<evidence type="ECO:0000256" key="2">
    <source>
        <dbReference type="ARBA" id="ARBA00022491"/>
    </source>
</evidence>
<dbReference type="GO" id="GO:0035098">
    <property type="term" value="C:ESC/E(Z) complex"/>
    <property type="evidence" value="ECO:0007669"/>
    <property type="project" value="TreeGrafter"/>
</dbReference>
<keyword evidence="2" id="KW-0678">Repressor</keyword>
<evidence type="ECO:0000259" key="14">
    <source>
        <dbReference type="PROSITE" id="PS50157"/>
    </source>
</evidence>
<dbReference type="InterPro" id="IPR059034">
    <property type="entry name" value="SH3_AEBP2_C"/>
</dbReference>
<keyword evidence="8" id="KW-0805">Transcription regulation</keyword>
<keyword evidence="7" id="KW-0156">Chromatin regulator</keyword>
<feature type="compositionally biased region" description="Polar residues" evidence="13">
    <location>
        <begin position="27"/>
        <end position="45"/>
    </location>
</feature>
<dbReference type="PROSITE" id="PS50157">
    <property type="entry name" value="ZINC_FINGER_C2H2_2"/>
    <property type="match status" value="1"/>
</dbReference>
<evidence type="ECO:0000256" key="10">
    <source>
        <dbReference type="ARBA" id="ARBA00023242"/>
    </source>
</evidence>